<protein>
    <submittedName>
        <fullName evidence="4">DNA polymerase delta subunit 2</fullName>
    </submittedName>
</protein>
<dbReference type="InterPro" id="IPR024826">
    <property type="entry name" value="DNA_pol_delta/II_ssu"/>
</dbReference>
<accession>A0A0C2JGQ4</accession>
<dbReference type="Proteomes" id="UP000031668">
    <property type="component" value="Unassembled WGS sequence"/>
</dbReference>
<evidence type="ECO:0000313" key="5">
    <source>
        <dbReference type="Proteomes" id="UP000031668"/>
    </source>
</evidence>
<dbReference type="OrthoDB" id="3763at2759"/>
<name>A0A0C2JGQ4_THEKT</name>
<evidence type="ECO:0000313" key="4">
    <source>
        <dbReference type="EMBL" id="KII68463.1"/>
    </source>
</evidence>
<dbReference type="EMBL" id="JWZT01002857">
    <property type="protein sequence ID" value="KII68463.1"/>
    <property type="molecule type" value="Genomic_DNA"/>
</dbReference>
<sequence length="229" mass="25974">MELLTSLLPETCFRTVFQLYHIQKYVQVNKSPHAIKDEHKIVSYSSKLDKILLQISCKIQVFVMPGKRDPVTHFIPQQPIHECFFPQSSKSDNFHLCTNPFKCQIDEYEILGTDGQNVKSIYEYSRHKDTLESAEFCLAANLIFPNAPENIGTKNFGIGCYQFSEFDPLVIDNTPRLLFYGSSDRPISKIFDPHGTGEKFAIVGVPAFSEQLCAVKVNLDTLEVGELCV</sequence>
<dbReference type="GO" id="GO:0003677">
    <property type="term" value="F:DNA binding"/>
    <property type="evidence" value="ECO:0007669"/>
    <property type="project" value="InterPro"/>
</dbReference>
<reference evidence="4 5" key="1">
    <citation type="journal article" date="2014" name="Genome Biol. Evol.">
        <title>The genome of the myxosporean Thelohanellus kitauei shows adaptations to nutrient acquisition within its fish host.</title>
        <authorList>
            <person name="Yang Y."/>
            <person name="Xiong J."/>
            <person name="Zhou Z."/>
            <person name="Huo F."/>
            <person name="Miao W."/>
            <person name="Ran C."/>
            <person name="Liu Y."/>
            <person name="Zhang J."/>
            <person name="Feng J."/>
            <person name="Wang M."/>
            <person name="Wang M."/>
            <person name="Wang L."/>
            <person name="Yao B."/>
        </authorList>
    </citation>
    <scope>NUCLEOTIDE SEQUENCE [LARGE SCALE GENOMIC DNA]</scope>
    <source>
        <strain evidence="4">Wuqing</strain>
    </source>
</reference>
<feature type="domain" description="DNA polymerase alpha/delta/epsilon subunit B" evidence="3">
    <location>
        <begin position="43"/>
        <end position="185"/>
    </location>
</feature>
<dbReference type="GO" id="GO:0043625">
    <property type="term" value="C:delta DNA polymerase complex"/>
    <property type="evidence" value="ECO:0007669"/>
    <property type="project" value="TreeGrafter"/>
</dbReference>
<dbReference type="PANTHER" id="PTHR10416:SF0">
    <property type="entry name" value="DNA POLYMERASE DELTA SUBUNIT 2"/>
    <property type="match status" value="1"/>
</dbReference>
<dbReference type="AlphaFoldDB" id="A0A0C2JGQ4"/>
<gene>
    <name evidence="4" type="ORF">RF11_10821</name>
</gene>
<keyword evidence="2" id="KW-0235">DNA replication</keyword>
<evidence type="ECO:0000256" key="1">
    <source>
        <dbReference type="ARBA" id="ARBA00006035"/>
    </source>
</evidence>
<dbReference type="InterPro" id="IPR007185">
    <property type="entry name" value="DNA_pol_a/d/e_bsu"/>
</dbReference>
<dbReference type="GO" id="GO:0006271">
    <property type="term" value="P:DNA strand elongation involved in DNA replication"/>
    <property type="evidence" value="ECO:0007669"/>
    <property type="project" value="TreeGrafter"/>
</dbReference>
<proteinExistence type="inferred from homology"/>
<dbReference type="Pfam" id="PF04042">
    <property type="entry name" value="DNA_pol_E_B"/>
    <property type="match status" value="1"/>
</dbReference>
<comment type="caution">
    <text evidence="4">The sequence shown here is derived from an EMBL/GenBank/DDBJ whole genome shotgun (WGS) entry which is preliminary data.</text>
</comment>
<dbReference type="Gene3D" id="3.60.21.50">
    <property type="match status" value="1"/>
</dbReference>
<dbReference type="OMA" id="YSEANDQ"/>
<evidence type="ECO:0000259" key="3">
    <source>
        <dbReference type="Pfam" id="PF04042"/>
    </source>
</evidence>
<organism evidence="4 5">
    <name type="scientific">Thelohanellus kitauei</name>
    <name type="common">Myxosporean</name>
    <dbReference type="NCBI Taxonomy" id="669202"/>
    <lineage>
        <taxon>Eukaryota</taxon>
        <taxon>Metazoa</taxon>
        <taxon>Cnidaria</taxon>
        <taxon>Myxozoa</taxon>
        <taxon>Myxosporea</taxon>
        <taxon>Bivalvulida</taxon>
        <taxon>Platysporina</taxon>
        <taxon>Myxobolidae</taxon>
        <taxon>Thelohanellus</taxon>
    </lineage>
</organism>
<keyword evidence="5" id="KW-1185">Reference proteome</keyword>
<evidence type="ECO:0000256" key="2">
    <source>
        <dbReference type="ARBA" id="ARBA00022705"/>
    </source>
</evidence>
<dbReference type="PANTHER" id="PTHR10416">
    <property type="entry name" value="DNA POLYMERASE DELTA SUBUNIT 2"/>
    <property type="match status" value="1"/>
</dbReference>
<comment type="similarity">
    <text evidence="1">Belongs to the DNA polymerase delta/II small subunit family.</text>
</comment>